<dbReference type="Proteomes" id="UP000569951">
    <property type="component" value="Unassembled WGS sequence"/>
</dbReference>
<dbReference type="EMBL" id="JACHHG010000023">
    <property type="protein sequence ID" value="MBB6100149.1"/>
    <property type="molecule type" value="Genomic_DNA"/>
</dbReference>
<evidence type="ECO:0000313" key="2">
    <source>
        <dbReference type="EMBL" id="MBB6100149.1"/>
    </source>
</evidence>
<keyword evidence="3" id="KW-1185">Reference proteome</keyword>
<dbReference type="AlphaFoldDB" id="A0A841I7F9"/>
<keyword evidence="1" id="KW-1133">Transmembrane helix</keyword>
<sequence length="572" mass="60849">MKRLPALLLAWALLFPLLGARAEVLPLTNLSSGYEAFVYVPRGERYREAQLEVSTRSDQSGRLRLYLDGSYRSVTALPADGRVQLPVGTLGEGFHRLRLEPLLPQPLGGQADHNLCLEIRQAAFSARAAQLNYTPQRTRAPRLSDLPDPLYDRTRTVAVLAGVSAPEGSAVNTALLRLAQALGGDRPVIWQRAEAAENDFELRLERSEEAGNRAELEVTPGVLRIRFTSDASLGWAVNALSDPDYRSLLRRSRVILSREVPQPPAATLRVPLSLEDYGLTDLSLRSGEQRTLALALPAAFTATGRASGTLVTVSATGLASGSRLWAWVADEPVIAHDLADRDGTVNREKLNFSGSRSPAASGTSLRLQADLLGNDACTPLPTGQLFVDARASRVDIGARTKSGVGALASELLGNPRVTLPAGVPEARAFAMTVASNLYAAGLRGVLPLEATAAGGSLTLAQETVRAAQLPDVALEGGALLRAHSGGVTVTAANTAAWSALSRAWPSAQARLEDRVTAALISADRQVTVLERDRASSESPESPAPWGWVVAAIGAFLIGSVLLMMLGSRKRRS</sequence>
<evidence type="ECO:0000256" key="1">
    <source>
        <dbReference type="SAM" id="Phobius"/>
    </source>
</evidence>
<evidence type="ECO:0000313" key="3">
    <source>
        <dbReference type="Proteomes" id="UP000569951"/>
    </source>
</evidence>
<reference evidence="2 3" key="1">
    <citation type="submission" date="2020-08" db="EMBL/GenBank/DDBJ databases">
        <title>Genomic Encyclopedia of Type Strains, Phase IV (KMG-IV): sequencing the most valuable type-strain genomes for metagenomic binning, comparative biology and taxonomic classification.</title>
        <authorList>
            <person name="Goeker M."/>
        </authorList>
    </citation>
    <scope>NUCLEOTIDE SEQUENCE [LARGE SCALE GENOMIC DNA]</scope>
    <source>
        <strain evidence="2 3">DSM 21458</strain>
    </source>
</reference>
<keyword evidence="1" id="KW-0472">Membrane</keyword>
<name>A0A841I7F9_9DEIO</name>
<feature type="transmembrane region" description="Helical" evidence="1">
    <location>
        <begin position="545"/>
        <end position="565"/>
    </location>
</feature>
<comment type="caution">
    <text evidence="2">The sequence shown here is derived from an EMBL/GenBank/DDBJ whole genome shotgun (WGS) entry which is preliminary data.</text>
</comment>
<accession>A0A841I7F9</accession>
<organism evidence="2 3">
    <name type="scientific">Deinobacterium chartae</name>
    <dbReference type="NCBI Taxonomy" id="521158"/>
    <lineage>
        <taxon>Bacteria</taxon>
        <taxon>Thermotogati</taxon>
        <taxon>Deinococcota</taxon>
        <taxon>Deinococci</taxon>
        <taxon>Deinococcales</taxon>
        <taxon>Deinococcaceae</taxon>
        <taxon>Deinobacterium</taxon>
    </lineage>
</organism>
<proteinExistence type="predicted"/>
<evidence type="ECO:0008006" key="4">
    <source>
        <dbReference type="Google" id="ProtNLM"/>
    </source>
</evidence>
<protein>
    <recommendedName>
        <fullName evidence="4">Cellulose synthase subunit</fullName>
    </recommendedName>
</protein>
<dbReference type="RefSeq" id="WP_183988883.1">
    <property type="nucleotide sequence ID" value="NZ_JACHHG010000023.1"/>
</dbReference>
<gene>
    <name evidence="2" type="ORF">HNR42_003619</name>
</gene>
<keyword evidence="1" id="KW-0812">Transmembrane</keyword>